<organism evidence="2 3">
    <name type="scientific">Enterococcus termitis</name>
    <dbReference type="NCBI Taxonomy" id="332950"/>
    <lineage>
        <taxon>Bacteria</taxon>
        <taxon>Bacillati</taxon>
        <taxon>Bacillota</taxon>
        <taxon>Bacilli</taxon>
        <taxon>Lactobacillales</taxon>
        <taxon>Enterococcaceae</taxon>
        <taxon>Enterococcus</taxon>
    </lineage>
</organism>
<feature type="transmembrane region" description="Helical" evidence="1">
    <location>
        <begin position="178"/>
        <end position="197"/>
    </location>
</feature>
<feature type="transmembrane region" description="Helical" evidence="1">
    <location>
        <begin position="44"/>
        <end position="64"/>
    </location>
</feature>
<keyword evidence="1" id="KW-0472">Membrane</keyword>
<dbReference type="OrthoDB" id="2178300at2"/>
<accession>A0A1E5GKI6</accession>
<dbReference type="RefSeq" id="WP_069663912.1">
    <property type="nucleotide sequence ID" value="NZ_JBHUJJ010000001.1"/>
</dbReference>
<dbReference type="AlphaFoldDB" id="A0A1E5GKI6"/>
<feature type="transmembrane region" description="Helical" evidence="1">
    <location>
        <begin position="132"/>
        <end position="150"/>
    </location>
</feature>
<sequence>MEKINKYVNEISFEEAYMKIDRSHIDYLIKGDLNSKYSINLKKICFLILSLFMPISMIISYTGASKNIETTTFSRTLAVTIAIIFILISLFSYLKSKKEFKNYGYKEYIYSSWKILFLSYICGSIGSVDSNYITNLITIAIYIPVCLFLYKSIENNKMKEYINSTFEKNYKINKILSLMFRVVGIVIILGMVLVQLYRINKSWIDKQMIEDSINGLGFNTVLLITLGALFMIIISLIPTYLSFKADLRIQNMLVLKYSKEFMESYGYYKEEWYGDN</sequence>
<comment type="caution">
    <text evidence="2">The sequence shown here is derived from an EMBL/GenBank/DDBJ whole genome shotgun (WGS) entry which is preliminary data.</text>
</comment>
<keyword evidence="1" id="KW-0812">Transmembrane</keyword>
<reference evidence="3" key="1">
    <citation type="submission" date="2016-09" db="EMBL/GenBank/DDBJ databases">
        <authorList>
            <person name="Gulvik C.A."/>
        </authorList>
    </citation>
    <scope>NUCLEOTIDE SEQUENCE [LARGE SCALE GENOMIC DNA]</scope>
    <source>
        <strain evidence="3">LMG 8895</strain>
    </source>
</reference>
<evidence type="ECO:0000313" key="2">
    <source>
        <dbReference type="EMBL" id="OEG12750.1"/>
    </source>
</evidence>
<feature type="transmembrane region" description="Helical" evidence="1">
    <location>
        <begin position="217"/>
        <end position="243"/>
    </location>
</feature>
<proteinExistence type="predicted"/>
<evidence type="ECO:0000256" key="1">
    <source>
        <dbReference type="SAM" id="Phobius"/>
    </source>
</evidence>
<name>A0A1E5GKI6_9ENTE</name>
<feature type="transmembrane region" description="Helical" evidence="1">
    <location>
        <begin position="108"/>
        <end position="126"/>
    </location>
</feature>
<dbReference type="EMBL" id="MIJY01000030">
    <property type="protein sequence ID" value="OEG12750.1"/>
    <property type="molecule type" value="Genomic_DNA"/>
</dbReference>
<keyword evidence="1" id="KW-1133">Transmembrane helix</keyword>
<protein>
    <submittedName>
        <fullName evidence="2">Uncharacterized protein</fullName>
    </submittedName>
</protein>
<dbReference type="Proteomes" id="UP000095094">
    <property type="component" value="Unassembled WGS sequence"/>
</dbReference>
<evidence type="ECO:0000313" key="3">
    <source>
        <dbReference type="Proteomes" id="UP000095094"/>
    </source>
</evidence>
<gene>
    <name evidence="2" type="ORF">BCR25_19625</name>
</gene>
<feature type="transmembrane region" description="Helical" evidence="1">
    <location>
        <begin position="76"/>
        <end position="96"/>
    </location>
</feature>
<keyword evidence="3" id="KW-1185">Reference proteome</keyword>